<dbReference type="InterPro" id="IPR027267">
    <property type="entry name" value="AH/BAR_dom_sf"/>
</dbReference>
<feature type="region of interest" description="Disordered" evidence="1">
    <location>
        <begin position="924"/>
        <end position="950"/>
    </location>
</feature>
<evidence type="ECO:0000313" key="2">
    <source>
        <dbReference type="EMBL" id="KIO22332.1"/>
    </source>
</evidence>
<feature type="region of interest" description="Disordered" evidence="1">
    <location>
        <begin position="414"/>
        <end position="585"/>
    </location>
</feature>
<sequence length="950" mass="101094">MSVFRSTLSKQIAHTTILPALGNKDLKLLQDLITAEKFAVSSSQKLADDWAKAADALKAWGAGEGDDLGDVLDKSRELLVLVSAALAQLSTHETAIRVHMKAIRTREENLDELKRRRKQVGTKAESADKKLSKMSPEHKQLQMQRDLLNQLREEMRQLDSTIYVEEARLGDYKRQTTKDWMALKFGGLSELAEKVMIVGNTGKQLIEEIPLDQTQPGLGRVPYVAHAQTTGLLAAATQRVGEVTFQPTTGNLAYHYEPGPGTGHQQQQPHHFAEPSPNVPQQGSFSQRYQGGLPPQPEPHSADDPAEFGQYPGSQLHPPYHSQTVSSATGSDFNRPFPPRMDSRFATLPNSVGRPDLSDQPPSPAVPPKDMSSQFHQPSQPSEDPRQSIRRSASGLSDTGADLVLAYYHDLEATGETADSATSANQTNANVSGRRSDVRAPGSPSFDEDPYATDAFHSSPSHTAPSTFSQGRQPSYDLPTIQPLRPQRSERPDDTKAADAAAAMDIAKELDLSPSRPVPPRSSSKGVLSKYPLDGGSMRGYPPNLPMGQQAFSAYDPQPPYGGGPSSPPRHSGSPTSARFQPAPALSLSFSEADAKLDFSGIMSSPTDRRAVGVTDDSRLGARPRSPPPSFEVATSTPPTPGLEARSIPMANYDPNFVQGQVSPPPNPERSLSATSAMSDAQRQQQLPGRSESGLSSASSLSTLPSPHPPFAADPTAISSTGRGGTASIMPGSANSPPLSPVEPVTPNAKTISAGAFKKFRGPGSSPAGPPLPDAGASPLSTPFNMRKPAPMEPMASYQSGASGNSNYASAPSSPPMENGGMGPPRRSFEGARAPGYSPSPLSAPPAEPQGYSRVSYLSDAGQIPEGDHQNIGLAMGTPTGPYGGDGYPNDPQQSNRMTIGEHGWKPMRYTSHVGEDGLSEIAEESEFGSVSKRSVSGGYGTGRYATRLE</sequence>
<feature type="region of interest" description="Disordered" evidence="1">
    <location>
        <begin position="114"/>
        <end position="138"/>
    </location>
</feature>
<feature type="compositionally biased region" description="Polar residues" evidence="1">
    <location>
        <begin position="279"/>
        <end position="289"/>
    </location>
</feature>
<feature type="compositionally biased region" description="Low complexity" evidence="1">
    <location>
        <begin position="800"/>
        <end position="812"/>
    </location>
</feature>
<organism evidence="2 3">
    <name type="scientific">Tulasnella calospora MUT 4182</name>
    <dbReference type="NCBI Taxonomy" id="1051891"/>
    <lineage>
        <taxon>Eukaryota</taxon>
        <taxon>Fungi</taxon>
        <taxon>Dikarya</taxon>
        <taxon>Basidiomycota</taxon>
        <taxon>Agaricomycotina</taxon>
        <taxon>Agaricomycetes</taxon>
        <taxon>Cantharellales</taxon>
        <taxon>Tulasnellaceae</taxon>
        <taxon>Tulasnella</taxon>
    </lineage>
</organism>
<gene>
    <name evidence="2" type="ORF">M407DRAFT_119108</name>
</gene>
<feature type="region of interest" description="Disordered" evidence="1">
    <location>
        <begin position="600"/>
        <end position="900"/>
    </location>
</feature>
<dbReference type="GO" id="GO:0008289">
    <property type="term" value="F:lipid binding"/>
    <property type="evidence" value="ECO:0007669"/>
    <property type="project" value="TreeGrafter"/>
</dbReference>
<dbReference type="HOGENOM" id="CLU_309977_0_0_1"/>
<feature type="compositionally biased region" description="Basic and acidic residues" evidence="1">
    <location>
        <begin position="607"/>
        <end position="620"/>
    </location>
</feature>
<evidence type="ECO:0000256" key="1">
    <source>
        <dbReference type="SAM" id="MobiDB-lite"/>
    </source>
</evidence>
<dbReference type="PANTHER" id="PTHR31962">
    <property type="entry name" value="SPHINGOLIPID LONG CHAIN BASE-RESPONSIVE PROTEIN PIL1"/>
    <property type="match status" value="1"/>
</dbReference>
<evidence type="ECO:0008006" key="4">
    <source>
        <dbReference type="Google" id="ProtNLM"/>
    </source>
</evidence>
<dbReference type="Proteomes" id="UP000054248">
    <property type="component" value="Unassembled WGS sequence"/>
</dbReference>
<protein>
    <recommendedName>
        <fullName evidence="4">Eisosome component PIL1-domain-containing protein</fullName>
    </recommendedName>
</protein>
<feature type="compositionally biased region" description="Basic and acidic residues" evidence="1">
    <location>
        <begin position="125"/>
        <end position="138"/>
    </location>
</feature>
<accession>A0A0C3LM03</accession>
<dbReference type="GO" id="GO:0005886">
    <property type="term" value="C:plasma membrane"/>
    <property type="evidence" value="ECO:0007669"/>
    <property type="project" value="TreeGrafter"/>
</dbReference>
<dbReference type="Gene3D" id="1.20.1270.60">
    <property type="entry name" value="Arfaptin homology (AH) domain/BAR domain"/>
    <property type="match status" value="1"/>
</dbReference>
<dbReference type="EMBL" id="KN823112">
    <property type="protein sequence ID" value="KIO22332.1"/>
    <property type="molecule type" value="Genomic_DNA"/>
</dbReference>
<evidence type="ECO:0000313" key="3">
    <source>
        <dbReference type="Proteomes" id="UP000054248"/>
    </source>
</evidence>
<dbReference type="Pfam" id="PF13805">
    <property type="entry name" value="Pil1"/>
    <property type="match status" value="1"/>
</dbReference>
<feature type="compositionally biased region" description="Basic and acidic residues" evidence="1">
    <location>
        <begin position="487"/>
        <end position="497"/>
    </location>
</feature>
<dbReference type="GO" id="GO:0006897">
    <property type="term" value="P:endocytosis"/>
    <property type="evidence" value="ECO:0007669"/>
    <property type="project" value="TreeGrafter"/>
</dbReference>
<feature type="compositionally biased region" description="Polar residues" evidence="1">
    <location>
        <begin position="670"/>
        <end position="688"/>
    </location>
</feature>
<feature type="compositionally biased region" description="Polar residues" evidence="1">
    <location>
        <begin position="456"/>
        <end position="473"/>
    </location>
</feature>
<dbReference type="OrthoDB" id="5599269at2759"/>
<feature type="compositionally biased region" description="Low complexity" evidence="1">
    <location>
        <begin position="691"/>
        <end position="705"/>
    </location>
</feature>
<dbReference type="GO" id="GO:0036286">
    <property type="term" value="C:eisosome filament"/>
    <property type="evidence" value="ECO:0007669"/>
    <property type="project" value="TreeGrafter"/>
</dbReference>
<dbReference type="PANTHER" id="PTHR31962:SF6">
    <property type="entry name" value="EISOSOME COMPONENT PIL1-DOMAIN-CONTAINING PROTEIN"/>
    <property type="match status" value="1"/>
</dbReference>
<keyword evidence="3" id="KW-1185">Reference proteome</keyword>
<reference evidence="3" key="2">
    <citation type="submission" date="2015-01" db="EMBL/GenBank/DDBJ databases">
        <title>Evolutionary Origins and Diversification of the Mycorrhizal Mutualists.</title>
        <authorList>
            <consortium name="DOE Joint Genome Institute"/>
            <consortium name="Mycorrhizal Genomics Consortium"/>
            <person name="Kohler A."/>
            <person name="Kuo A."/>
            <person name="Nagy L.G."/>
            <person name="Floudas D."/>
            <person name="Copeland A."/>
            <person name="Barry K.W."/>
            <person name="Cichocki N."/>
            <person name="Veneault-Fourrey C."/>
            <person name="LaButti K."/>
            <person name="Lindquist E.A."/>
            <person name="Lipzen A."/>
            <person name="Lundell T."/>
            <person name="Morin E."/>
            <person name="Murat C."/>
            <person name="Riley R."/>
            <person name="Ohm R."/>
            <person name="Sun H."/>
            <person name="Tunlid A."/>
            <person name="Henrissat B."/>
            <person name="Grigoriev I.V."/>
            <person name="Hibbett D.S."/>
            <person name="Martin F."/>
        </authorList>
    </citation>
    <scope>NUCLEOTIDE SEQUENCE [LARGE SCALE GENOMIC DNA]</scope>
    <source>
        <strain evidence="3">MUT 4182</strain>
    </source>
</reference>
<proteinExistence type="predicted"/>
<dbReference type="InterPro" id="IPR028245">
    <property type="entry name" value="PIL1/LSP1"/>
</dbReference>
<feature type="compositionally biased region" description="Polar residues" evidence="1">
    <location>
        <begin position="321"/>
        <end position="332"/>
    </location>
</feature>
<dbReference type="AlphaFoldDB" id="A0A0C3LM03"/>
<dbReference type="GO" id="GO:0070941">
    <property type="term" value="P:eisosome assembly"/>
    <property type="evidence" value="ECO:0007669"/>
    <property type="project" value="TreeGrafter"/>
</dbReference>
<feature type="region of interest" description="Disordered" evidence="1">
    <location>
        <begin position="251"/>
        <end position="399"/>
    </location>
</feature>
<dbReference type="STRING" id="1051891.A0A0C3LM03"/>
<feature type="compositionally biased region" description="Pro residues" evidence="1">
    <location>
        <begin position="557"/>
        <end position="568"/>
    </location>
</feature>
<feature type="compositionally biased region" description="Polar residues" evidence="1">
    <location>
        <begin position="417"/>
        <end position="433"/>
    </location>
</feature>
<reference evidence="2 3" key="1">
    <citation type="submission" date="2014-04" db="EMBL/GenBank/DDBJ databases">
        <authorList>
            <consortium name="DOE Joint Genome Institute"/>
            <person name="Kuo A."/>
            <person name="Girlanda M."/>
            <person name="Perotto S."/>
            <person name="Kohler A."/>
            <person name="Nagy L.G."/>
            <person name="Floudas D."/>
            <person name="Copeland A."/>
            <person name="Barry K.W."/>
            <person name="Cichocki N."/>
            <person name="Veneault-Fourrey C."/>
            <person name="LaButti K."/>
            <person name="Lindquist E.A."/>
            <person name="Lipzen A."/>
            <person name="Lundell T."/>
            <person name="Morin E."/>
            <person name="Murat C."/>
            <person name="Sun H."/>
            <person name="Tunlid A."/>
            <person name="Henrissat B."/>
            <person name="Grigoriev I.V."/>
            <person name="Hibbett D.S."/>
            <person name="Martin F."/>
            <person name="Nordberg H.P."/>
            <person name="Cantor M.N."/>
            <person name="Hua S.X."/>
        </authorList>
    </citation>
    <scope>NUCLEOTIDE SEQUENCE [LARGE SCALE GENOMIC DNA]</scope>
    <source>
        <strain evidence="2 3">MUT 4182</strain>
    </source>
</reference>
<feature type="compositionally biased region" description="Polar residues" evidence="1">
    <location>
        <begin position="371"/>
        <end position="382"/>
    </location>
</feature>
<name>A0A0C3LM03_9AGAM</name>